<evidence type="ECO:0000313" key="2">
    <source>
        <dbReference type="Proteomes" id="UP000609346"/>
    </source>
</evidence>
<protein>
    <submittedName>
        <fullName evidence="1">Uncharacterized protein</fullName>
    </submittedName>
</protein>
<accession>A0ABR8N3S2</accession>
<name>A0ABR8N3S2_9BACL</name>
<dbReference type="RefSeq" id="WP_191206808.1">
    <property type="nucleotide sequence ID" value="NZ_JACXZA010000009.1"/>
</dbReference>
<sequence>MVVAATRNKAQVHLSPPQLEYFNLIKHSVGNDPLVTVEPLEQLPSGDFLIALRVRGLRKARALATLLVASVAVGAVRLHVKVRTTGGTLVKPIRRTFTPAQIVGLYQTALRTNKLFLSVKVVRFFGKAAIYPVFRARIIQFFNDDLSDFYRNYNNVAAFVFRDVLRRTISRTSIRCSTAQLKSK</sequence>
<organism evidence="1 2">
    <name type="scientific">Paenibacillus terricola</name>
    <dbReference type="NCBI Taxonomy" id="2763503"/>
    <lineage>
        <taxon>Bacteria</taxon>
        <taxon>Bacillati</taxon>
        <taxon>Bacillota</taxon>
        <taxon>Bacilli</taxon>
        <taxon>Bacillales</taxon>
        <taxon>Paenibacillaceae</taxon>
        <taxon>Paenibacillus</taxon>
    </lineage>
</organism>
<gene>
    <name evidence="1" type="ORF">H8B09_27400</name>
</gene>
<comment type="caution">
    <text evidence="1">The sequence shown here is derived from an EMBL/GenBank/DDBJ whole genome shotgun (WGS) entry which is preliminary data.</text>
</comment>
<proteinExistence type="predicted"/>
<reference evidence="1 2" key="1">
    <citation type="submission" date="2020-09" db="EMBL/GenBank/DDBJ databases">
        <title>Paenibacillus sp. strain PR3 16S rRNA gene Genome sequencing and assembly.</title>
        <authorList>
            <person name="Kim J."/>
        </authorList>
    </citation>
    <scope>NUCLEOTIDE SEQUENCE [LARGE SCALE GENOMIC DNA]</scope>
    <source>
        <strain evidence="1 2">PR3</strain>
    </source>
</reference>
<dbReference type="EMBL" id="JACXZA010000009">
    <property type="protein sequence ID" value="MBD3922510.1"/>
    <property type="molecule type" value="Genomic_DNA"/>
</dbReference>
<evidence type="ECO:0000313" key="1">
    <source>
        <dbReference type="EMBL" id="MBD3922510.1"/>
    </source>
</evidence>
<keyword evidence="2" id="KW-1185">Reference proteome</keyword>
<dbReference type="Proteomes" id="UP000609346">
    <property type="component" value="Unassembled WGS sequence"/>
</dbReference>